<dbReference type="NCBIfam" id="NF011379">
    <property type="entry name" value="PRK14804.1"/>
    <property type="match status" value="1"/>
</dbReference>
<dbReference type="PANTHER" id="PTHR45753">
    <property type="entry name" value="ORNITHINE CARBAMOYLTRANSFERASE, MITOCHONDRIAL"/>
    <property type="match status" value="1"/>
</dbReference>
<dbReference type="PROSITE" id="PS00097">
    <property type="entry name" value="CARBAMOYLTRANSFERASE"/>
    <property type="match status" value="1"/>
</dbReference>
<gene>
    <name evidence="4" type="ORF">MGWOODY_XGa2219</name>
</gene>
<dbReference type="InterPro" id="IPR036901">
    <property type="entry name" value="Asp/Orn_carbamoylTrfase_sf"/>
</dbReference>
<evidence type="ECO:0000259" key="2">
    <source>
        <dbReference type="Pfam" id="PF00185"/>
    </source>
</evidence>
<dbReference type="Gene3D" id="3.40.50.1370">
    <property type="entry name" value="Aspartate/ornithine carbamoyltransferase"/>
    <property type="match status" value="2"/>
</dbReference>
<dbReference type="Pfam" id="PF02729">
    <property type="entry name" value="OTCace_N"/>
    <property type="match status" value="1"/>
</dbReference>
<reference evidence="4" key="1">
    <citation type="submission" date="2015-10" db="EMBL/GenBank/DDBJ databases">
        <authorList>
            <person name="Gilbert D.G."/>
        </authorList>
    </citation>
    <scope>NUCLEOTIDE SEQUENCE</scope>
</reference>
<dbReference type="PRINTS" id="PR00100">
    <property type="entry name" value="AOTCASE"/>
</dbReference>
<organism evidence="4">
    <name type="scientific">hydrothermal vent metagenome</name>
    <dbReference type="NCBI Taxonomy" id="652676"/>
    <lineage>
        <taxon>unclassified sequences</taxon>
        <taxon>metagenomes</taxon>
        <taxon>ecological metagenomes</taxon>
    </lineage>
</organism>
<dbReference type="InterPro" id="IPR006130">
    <property type="entry name" value="Asp/Orn_carbamoylTrfase"/>
</dbReference>
<sequence length="309" mass="35112">MINVKHLIDWKFWRDEDVRHVLELAKTVKHNRKDYQNHMQGHTLVMLFQKTSTRTRVSFEAGMTELGGHAINLDWRASNFALSKVRFETKYLSRNAAMIMARLKDNSDIVEMEAAASVPVINGCCNLYHPCQALADVLTIAEDRGGSPDGARLTYVGVYNNVVNSLVSISSTLGIHLTLVCPVRDVDTVDEESRQRLQDAGLLTETLEVADAVSQADYVYTDTWLDMEYFNDPSYQTEKDRRSELMLPYQINSTLMAGSRAKIMHDMPIHPGYEIAEDMVESDQSIIYDQAENRLDAQKAIMLHLLHEL</sequence>
<proteinExistence type="predicted"/>
<dbReference type="AlphaFoldDB" id="A0A160TWD4"/>
<dbReference type="InterPro" id="IPR006132">
    <property type="entry name" value="Asp/Orn_carbamoyltranf_P-bd"/>
</dbReference>
<dbReference type="PRINTS" id="PR00102">
    <property type="entry name" value="OTCASE"/>
</dbReference>
<dbReference type="SUPFAM" id="SSF53671">
    <property type="entry name" value="Aspartate/ornithine carbamoyltransferase"/>
    <property type="match status" value="1"/>
</dbReference>
<dbReference type="GO" id="GO:0016597">
    <property type="term" value="F:amino acid binding"/>
    <property type="evidence" value="ECO:0007669"/>
    <property type="project" value="InterPro"/>
</dbReference>
<evidence type="ECO:0000259" key="3">
    <source>
        <dbReference type="Pfam" id="PF02729"/>
    </source>
</evidence>
<accession>A0A160TWD4</accession>
<dbReference type="InterPro" id="IPR006131">
    <property type="entry name" value="Asp_carbamoyltransf_Asp/Orn-bd"/>
</dbReference>
<dbReference type="PANTHER" id="PTHR45753:SF3">
    <property type="entry name" value="ORNITHINE TRANSCARBAMYLASE, MITOCHONDRIAL"/>
    <property type="match status" value="1"/>
</dbReference>
<dbReference type="GO" id="GO:0042450">
    <property type="term" value="P:L-arginine biosynthetic process via ornithine"/>
    <property type="evidence" value="ECO:0007669"/>
    <property type="project" value="TreeGrafter"/>
</dbReference>
<protein>
    <submittedName>
        <fullName evidence="4">Ornithine carbamoyltransferase</fullName>
    </submittedName>
</protein>
<name>A0A160TWD4_9ZZZZ</name>
<dbReference type="InterPro" id="IPR002292">
    <property type="entry name" value="Orn/put_carbamltrans"/>
</dbReference>
<evidence type="ECO:0000256" key="1">
    <source>
        <dbReference type="ARBA" id="ARBA00022679"/>
    </source>
</evidence>
<evidence type="ECO:0000313" key="4">
    <source>
        <dbReference type="EMBL" id="CUS55151.1"/>
    </source>
</evidence>
<dbReference type="EMBL" id="CZRL01000120">
    <property type="protein sequence ID" value="CUS55151.1"/>
    <property type="molecule type" value="Genomic_DNA"/>
</dbReference>
<dbReference type="Pfam" id="PF00185">
    <property type="entry name" value="OTCace"/>
    <property type="match status" value="1"/>
</dbReference>
<keyword evidence="1 4" id="KW-0808">Transferase</keyword>
<feature type="domain" description="Aspartate/ornithine carbamoyltransferase carbamoyl-P binding" evidence="3">
    <location>
        <begin position="5"/>
        <end position="142"/>
    </location>
</feature>
<feature type="domain" description="Aspartate/ornithine carbamoyltransferase Asp/Orn-binding" evidence="2">
    <location>
        <begin position="150"/>
        <end position="304"/>
    </location>
</feature>
<dbReference type="GO" id="GO:0019240">
    <property type="term" value="P:citrulline biosynthetic process"/>
    <property type="evidence" value="ECO:0007669"/>
    <property type="project" value="TreeGrafter"/>
</dbReference>
<dbReference type="GO" id="GO:0004585">
    <property type="term" value="F:ornithine carbamoyltransferase activity"/>
    <property type="evidence" value="ECO:0007669"/>
    <property type="project" value="TreeGrafter"/>
</dbReference>